<dbReference type="AlphaFoldDB" id="A0A366X0B4"/>
<evidence type="ECO:0000256" key="2">
    <source>
        <dbReference type="ARBA" id="ARBA00023136"/>
    </source>
</evidence>
<dbReference type="PANTHER" id="PTHR30329:SF21">
    <property type="entry name" value="LIPOPROTEIN YIAD-RELATED"/>
    <property type="match status" value="1"/>
</dbReference>
<evidence type="ECO:0000256" key="4">
    <source>
        <dbReference type="PROSITE-ProRule" id="PRU00473"/>
    </source>
</evidence>
<evidence type="ECO:0000256" key="3">
    <source>
        <dbReference type="ARBA" id="ARBA00023237"/>
    </source>
</evidence>
<name>A0A366X0B4_9RHOB</name>
<evidence type="ECO:0000259" key="6">
    <source>
        <dbReference type="PROSITE" id="PS51123"/>
    </source>
</evidence>
<keyword evidence="5" id="KW-0732">Signal</keyword>
<dbReference type="Pfam" id="PF00691">
    <property type="entry name" value="OmpA"/>
    <property type="match status" value="1"/>
</dbReference>
<dbReference type="InterPro" id="IPR036737">
    <property type="entry name" value="OmpA-like_sf"/>
</dbReference>
<keyword evidence="3" id="KW-0998">Cell outer membrane</keyword>
<comment type="caution">
    <text evidence="7">The sequence shown here is derived from an EMBL/GenBank/DDBJ whole genome shotgun (WGS) entry which is preliminary data.</text>
</comment>
<comment type="subcellular location">
    <subcellularLocation>
        <location evidence="1">Cell outer membrane</location>
    </subcellularLocation>
</comment>
<evidence type="ECO:0000313" key="8">
    <source>
        <dbReference type="Proteomes" id="UP000252706"/>
    </source>
</evidence>
<feature type="signal peptide" evidence="5">
    <location>
        <begin position="1"/>
        <end position="22"/>
    </location>
</feature>
<dbReference type="Pfam" id="PF13488">
    <property type="entry name" value="Gly-zipper_Omp"/>
    <property type="match status" value="1"/>
</dbReference>
<gene>
    <name evidence="7" type="ORF">DS909_12085</name>
</gene>
<evidence type="ECO:0000256" key="1">
    <source>
        <dbReference type="ARBA" id="ARBA00004442"/>
    </source>
</evidence>
<dbReference type="EMBL" id="QOCE01000031">
    <property type="protein sequence ID" value="RBW54565.1"/>
    <property type="molecule type" value="Genomic_DNA"/>
</dbReference>
<dbReference type="SUPFAM" id="SSF103088">
    <property type="entry name" value="OmpA-like"/>
    <property type="match status" value="1"/>
</dbReference>
<dbReference type="Proteomes" id="UP000252706">
    <property type="component" value="Unassembled WGS sequence"/>
</dbReference>
<sequence>MTISKISLVAVLSATVALSACTDPATLGAQTDPKQNTKQGAIFGGLLGAGVGALANSSNPALGAVVGGAVGAGAGALIGNNLDQQAAELRQQLANDGITVTNTGDRLIVSVPNDITFDTDSYTVRPALRSDLEKVAQNLLRYPESNVQIIGHTDSDGDASYNQGLSERRAGAVADVIQAGGVTYNRISTLGQGENDPIASNLNEAGKAANRRVEIVVIPKST</sequence>
<feature type="domain" description="OmpA-like" evidence="6">
    <location>
        <begin position="104"/>
        <end position="221"/>
    </location>
</feature>
<proteinExistence type="predicted"/>
<dbReference type="PROSITE" id="PS51257">
    <property type="entry name" value="PROKAR_LIPOPROTEIN"/>
    <property type="match status" value="1"/>
</dbReference>
<feature type="chain" id="PRO_5016562216" description="OmpA-like domain-containing protein" evidence="5">
    <location>
        <begin position="23"/>
        <end position="222"/>
    </location>
</feature>
<dbReference type="Gene3D" id="3.30.1330.60">
    <property type="entry name" value="OmpA-like domain"/>
    <property type="match status" value="1"/>
</dbReference>
<dbReference type="GO" id="GO:0009279">
    <property type="term" value="C:cell outer membrane"/>
    <property type="evidence" value="ECO:0007669"/>
    <property type="project" value="UniProtKB-SubCell"/>
</dbReference>
<reference evidence="7 8" key="1">
    <citation type="submission" date="2018-07" db="EMBL/GenBank/DDBJ databases">
        <title>Modular assembly of carbohydrate-degrading microbial communities in the ocean.</title>
        <authorList>
            <person name="Enke T.N."/>
            <person name="Datta M.S."/>
            <person name="Schwartzman J.A."/>
            <person name="Cermak N."/>
            <person name="Schmitz D.A."/>
            <person name="Barrere J."/>
            <person name="Cordero O.X."/>
        </authorList>
    </citation>
    <scope>NUCLEOTIDE SEQUENCE [LARGE SCALE GENOMIC DNA]</scope>
    <source>
        <strain evidence="7 8">C3M10</strain>
    </source>
</reference>
<evidence type="ECO:0000256" key="5">
    <source>
        <dbReference type="SAM" id="SignalP"/>
    </source>
</evidence>
<organism evidence="7 8">
    <name type="scientific">Phaeobacter gallaeciensis</name>
    <dbReference type="NCBI Taxonomy" id="60890"/>
    <lineage>
        <taxon>Bacteria</taxon>
        <taxon>Pseudomonadati</taxon>
        <taxon>Pseudomonadota</taxon>
        <taxon>Alphaproteobacteria</taxon>
        <taxon>Rhodobacterales</taxon>
        <taxon>Roseobacteraceae</taxon>
        <taxon>Phaeobacter</taxon>
    </lineage>
</organism>
<dbReference type="CDD" id="cd07185">
    <property type="entry name" value="OmpA_C-like"/>
    <property type="match status" value="1"/>
</dbReference>
<keyword evidence="2 4" id="KW-0472">Membrane</keyword>
<dbReference type="OrthoDB" id="9782229at2"/>
<dbReference type="RefSeq" id="WP_113823701.1">
    <property type="nucleotide sequence ID" value="NZ_QOCE01000031.1"/>
</dbReference>
<evidence type="ECO:0000313" key="7">
    <source>
        <dbReference type="EMBL" id="RBW54565.1"/>
    </source>
</evidence>
<dbReference type="PROSITE" id="PS51123">
    <property type="entry name" value="OMPA_2"/>
    <property type="match status" value="1"/>
</dbReference>
<dbReference type="InterPro" id="IPR006665">
    <property type="entry name" value="OmpA-like"/>
</dbReference>
<dbReference type="InterPro" id="IPR039567">
    <property type="entry name" value="Gly-zipper"/>
</dbReference>
<dbReference type="PANTHER" id="PTHR30329">
    <property type="entry name" value="STATOR ELEMENT OF FLAGELLAR MOTOR COMPLEX"/>
    <property type="match status" value="1"/>
</dbReference>
<dbReference type="PRINTS" id="PR01021">
    <property type="entry name" value="OMPADOMAIN"/>
</dbReference>
<dbReference type="InterPro" id="IPR006664">
    <property type="entry name" value="OMP_bac"/>
</dbReference>
<protein>
    <recommendedName>
        <fullName evidence="6">OmpA-like domain-containing protein</fullName>
    </recommendedName>
</protein>
<accession>A0A366X0B4</accession>
<dbReference type="InterPro" id="IPR050330">
    <property type="entry name" value="Bact_OuterMem_StrucFunc"/>
</dbReference>